<evidence type="ECO:0000313" key="4">
    <source>
        <dbReference type="Proteomes" id="UP000054845"/>
    </source>
</evidence>
<keyword evidence="2" id="KW-0472">Membrane</keyword>
<dbReference type="Proteomes" id="UP000054845">
    <property type="component" value="Unassembled WGS sequence"/>
</dbReference>
<sequence length="394" mass="42545">MDTSLRSNSSRPRTLSSSKPRMKHTASFTGANVPDRSGATDWSRPPSPLLLNTPTPSMVRRSSHQPRESRSQRAATSTPSSSIPSSPALLATQTRKQAAPGLSSMSSTGGSRSKKSLLHFHKTWPSLTIHISSSTAWTISYASLLHYTSVLLSIYSLSQHPTYLTALGVLLSTGTLEVRARAEKLGLRKICLGLCAVLTATLFILAWQPSLPARKDPDLELAVKKLVKSPSNADANAHAQGMDVCLRHPSGLLLRLSSAPDVHPDTFAARSCSSTSHHAGWAAKTLLQSSQELVGVHTPRTFEGEDANATKDQERQSSENAEGGPRWKRLSVRICDLARDAASTENAVDSSGMPPRLVLQIEYSPEEGSIGASQPLLQLHCDTLLRLRERGLLD</sequence>
<accession>A0A0P1BKI4</accession>
<feature type="transmembrane region" description="Helical" evidence="2">
    <location>
        <begin position="190"/>
        <end position="207"/>
    </location>
</feature>
<protein>
    <submittedName>
        <fullName evidence="3">Uncharacterized protein</fullName>
    </submittedName>
</protein>
<reference evidence="3 4" key="1">
    <citation type="submission" date="2014-09" db="EMBL/GenBank/DDBJ databases">
        <authorList>
            <person name="Magalhaes I.L.F."/>
            <person name="Oliveira U."/>
            <person name="Santos F.R."/>
            <person name="Vidigal T.H.D.A."/>
            <person name="Brescovit A.D."/>
            <person name="Santos A.J."/>
        </authorList>
    </citation>
    <scope>NUCLEOTIDE SEQUENCE [LARGE SCALE GENOMIC DNA]</scope>
</reference>
<feature type="compositionally biased region" description="Basic and acidic residues" evidence="1">
    <location>
        <begin position="301"/>
        <end position="317"/>
    </location>
</feature>
<feature type="compositionally biased region" description="Low complexity" evidence="1">
    <location>
        <begin position="101"/>
        <end position="111"/>
    </location>
</feature>
<dbReference type="AlphaFoldDB" id="A0A0P1BKI4"/>
<feature type="region of interest" description="Disordered" evidence="1">
    <location>
        <begin position="1"/>
        <end position="113"/>
    </location>
</feature>
<evidence type="ECO:0000313" key="3">
    <source>
        <dbReference type="EMBL" id="CEH16660.1"/>
    </source>
</evidence>
<dbReference type="OrthoDB" id="10371046at2759"/>
<organism evidence="3 4">
    <name type="scientific">Ceraceosorus bombacis</name>
    <dbReference type="NCBI Taxonomy" id="401625"/>
    <lineage>
        <taxon>Eukaryota</taxon>
        <taxon>Fungi</taxon>
        <taxon>Dikarya</taxon>
        <taxon>Basidiomycota</taxon>
        <taxon>Ustilaginomycotina</taxon>
        <taxon>Exobasidiomycetes</taxon>
        <taxon>Ceraceosorales</taxon>
        <taxon>Ceraceosoraceae</taxon>
        <taxon>Ceraceosorus</taxon>
    </lineage>
</organism>
<feature type="compositionally biased region" description="Low complexity" evidence="1">
    <location>
        <begin position="74"/>
        <end position="92"/>
    </location>
</feature>
<feature type="compositionally biased region" description="Low complexity" evidence="1">
    <location>
        <begin position="1"/>
        <end position="19"/>
    </location>
</feature>
<proteinExistence type="predicted"/>
<dbReference type="EMBL" id="CCYA01000318">
    <property type="protein sequence ID" value="CEH16660.1"/>
    <property type="molecule type" value="Genomic_DNA"/>
</dbReference>
<evidence type="ECO:0000256" key="1">
    <source>
        <dbReference type="SAM" id="MobiDB-lite"/>
    </source>
</evidence>
<evidence type="ECO:0000256" key="2">
    <source>
        <dbReference type="SAM" id="Phobius"/>
    </source>
</evidence>
<feature type="region of interest" description="Disordered" evidence="1">
    <location>
        <begin position="301"/>
        <end position="325"/>
    </location>
</feature>
<keyword evidence="4" id="KW-1185">Reference proteome</keyword>
<keyword evidence="2" id="KW-1133">Transmembrane helix</keyword>
<keyword evidence="2" id="KW-0812">Transmembrane</keyword>
<name>A0A0P1BKI4_9BASI</name>